<dbReference type="EMBL" id="AMZH03037648">
    <property type="protein sequence ID" value="RRT31613.1"/>
    <property type="molecule type" value="Genomic_DNA"/>
</dbReference>
<organism evidence="1 2">
    <name type="scientific">Ensete ventricosum</name>
    <name type="common">Abyssinian banana</name>
    <name type="synonym">Musa ensete</name>
    <dbReference type="NCBI Taxonomy" id="4639"/>
    <lineage>
        <taxon>Eukaryota</taxon>
        <taxon>Viridiplantae</taxon>
        <taxon>Streptophyta</taxon>
        <taxon>Embryophyta</taxon>
        <taxon>Tracheophyta</taxon>
        <taxon>Spermatophyta</taxon>
        <taxon>Magnoliopsida</taxon>
        <taxon>Liliopsida</taxon>
        <taxon>Zingiberales</taxon>
        <taxon>Musaceae</taxon>
        <taxon>Ensete</taxon>
    </lineage>
</organism>
<gene>
    <name evidence="1" type="ORF">B296_00058895</name>
</gene>
<sequence>MRPLAHEVAACAAFPARGRHLMRLRLAAYGRPVCSRRLMRLPPTRDRPSARHGPFVAWPTLLLVCTLSAAAGRSN</sequence>
<reference evidence="1 2" key="1">
    <citation type="journal article" date="2014" name="Agronomy (Basel)">
        <title>A Draft Genome Sequence for Ensete ventricosum, the Drought-Tolerant Tree Against Hunger.</title>
        <authorList>
            <person name="Harrison J."/>
            <person name="Moore K.A."/>
            <person name="Paszkiewicz K."/>
            <person name="Jones T."/>
            <person name="Grant M."/>
            <person name="Ambacheew D."/>
            <person name="Muzemil S."/>
            <person name="Studholme D.J."/>
        </authorList>
    </citation>
    <scope>NUCLEOTIDE SEQUENCE [LARGE SCALE GENOMIC DNA]</scope>
</reference>
<evidence type="ECO:0000313" key="2">
    <source>
        <dbReference type="Proteomes" id="UP000287651"/>
    </source>
</evidence>
<evidence type="ECO:0000313" key="1">
    <source>
        <dbReference type="EMBL" id="RRT31613.1"/>
    </source>
</evidence>
<protein>
    <submittedName>
        <fullName evidence="1">Uncharacterized protein</fullName>
    </submittedName>
</protein>
<name>A0A426WWD4_ENSVE</name>
<accession>A0A426WWD4</accession>
<dbReference type="Proteomes" id="UP000287651">
    <property type="component" value="Unassembled WGS sequence"/>
</dbReference>
<comment type="caution">
    <text evidence="1">The sequence shown here is derived from an EMBL/GenBank/DDBJ whole genome shotgun (WGS) entry which is preliminary data.</text>
</comment>
<dbReference type="AlphaFoldDB" id="A0A426WWD4"/>
<proteinExistence type="predicted"/>